<reference evidence="7 8" key="1">
    <citation type="journal article" date="2021" name="Microbiol. Resour. Announc.">
        <title>Complete Genome Sequences of Three Human Oral Treponema parvum Isolates.</title>
        <authorList>
            <person name="Zeng H."/>
            <person name="Watt R.M."/>
        </authorList>
    </citation>
    <scope>NUCLEOTIDE SEQUENCE [LARGE SCALE GENOMIC DNA]</scope>
    <source>
        <strain evidence="7 8">ATCC 700770</strain>
    </source>
</reference>
<dbReference type="InterPro" id="IPR005844">
    <property type="entry name" value="A-D-PHexomutase_a/b/a-I"/>
</dbReference>
<gene>
    <name evidence="7" type="ORF">HRQ91_11425</name>
</gene>
<dbReference type="PRINTS" id="PR00509">
    <property type="entry name" value="PGMPMM"/>
</dbReference>
<dbReference type="Proteomes" id="UP000671908">
    <property type="component" value="Chromosome"/>
</dbReference>
<feature type="domain" description="Alpha-D-phosphohexomutase alpha/beta/alpha" evidence="5">
    <location>
        <begin position="170"/>
        <end position="275"/>
    </location>
</feature>
<evidence type="ECO:0000256" key="3">
    <source>
        <dbReference type="ARBA" id="ARBA00022553"/>
    </source>
</evidence>
<dbReference type="Gene3D" id="3.30.310.50">
    <property type="entry name" value="Alpha-D-phosphohexomutase, C-terminal domain"/>
    <property type="match status" value="1"/>
</dbReference>
<dbReference type="RefSeq" id="WP_210119648.1">
    <property type="nucleotide sequence ID" value="NZ_CP054142.1"/>
</dbReference>
<organism evidence="7 8">
    <name type="scientific">Treponema parvum</name>
    <dbReference type="NCBI Taxonomy" id="138851"/>
    <lineage>
        <taxon>Bacteria</taxon>
        <taxon>Pseudomonadati</taxon>
        <taxon>Spirochaetota</taxon>
        <taxon>Spirochaetia</taxon>
        <taxon>Spirochaetales</taxon>
        <taxon>Treponemataceae</taxon>
        <taxon>Treponema</taxon>
    </lineage>
</organism>
<comment type="similarity">
    <text evidence="2">Belongs to the phosphohexose mutase family.</text>
</comment>
<protein>
    <submittedName>
        <fullName evidence="7">Phosphomannomutase/phosphoglucomutase</fullName>
    </submittedName>
</protein>
<dbReference type="Pfam" id="PF02880">
    <property type="entry name" value="PGM_PMM_III"/>
    <property type="match status" value="1"/>
</dbReference>
<dbReference type="KEGG" id="tpav:HRQ91_11425"/>
<dbReference type="InterPro" id="IPR005841">
    <property type="entry name" value="Alpha-D-phosphohexomutase_SF"/>
</dbReference>
<evidence type="ECO:0000256" key="2">
    <source>
        <dbReference type="ARBA" id="ARBA00010231"/>
    </source>
</evidence>
<dbReference type="InterPro" id="IPR005846">
    <property type="entry name" value="A-D-PHexomutase_a/b/a-III"/>
</dbReference>
<accession>A0A975F5E3</accession>
<evidence type="ECO:0000313" key="8">
    <source>
        <dbReference type="Proteomes" id="UP000671908"/>
    </source>
</evidence>
<comment type="cofactor">
    <cofactor evidence="1">
        <name>Mg(2+)</name>
        <dbReference type="ChEBI" id="CHEBI:18420"/>
    </cofactor>
</comment>
<dbReference type="EMBL" id="CP054142">
    <property type="protein sequence ID" value="QTQ15019.1"/>
    <property type="molecule type" value="Genomic_DNA"/>
</dbReference>
<dbReference type="PANTHER" id="PTHR42946:SF1">
    <property type="entry name" value="PHOSPHOGLUCOMUTASE (ALPHA-D-GLUCOSE-1,6-BISPHOSPHATE-DEPENDENT)"/>
    <property type="match status" value="1"/>
</dbReference>
<evidence type="ECO:0000313" key="7">
    <source>
        <dbReference type="EMBL" id="QTQ15019.1"/>
    </source>
</evidence>
<evidence type="ECO:0000256" key="1">
    <source>
        <dbReference type="ARBA" id="ARBA00001946"/>
    </source>
</evidence>
<feature type="domain" description="Alpha-D-phosphohexomutase alpha/beta/alpha" evidence="6">
    <location>
        <begin position="281"/>
        <end position="396"/>
    </location>
</feature>
<dbReference type="Gene3D" id="3.40.120.10">
    <property type="entry name" value="Alpha-D-Glucose-1,6-Bisphosphate, subunit A, domain 3"/>
    <property type="match status" value="3"/>
</dbReference>
<keyword evidence="3" id="KW-0597">Phosphoprotein</keyword>
<proteinExistence type="inferred from homology"/>
<dbReference type="CDD" id="cd03089">
    <property type="entry name" value="PMM_PGM"/>
    <property type="match status" value="1"/>
</dbReference>
<keyword evidence="8" id="KW-1185">Reference proteome</keyword>
<evidence type="ECO:0000259" key="6">
    <source>
        <dbReference type="Pfam" id="PF02880"/>
    </source>
</evidence>
<dbReference type="GO" id="GO:0005975">
    <property type="term" value="P:carbohydrate metabolic process"/>
    <property type="evidence" value="ECO:0007669"/>
    <property type="project" value="InterPro"/>
</dbReference>
<sequence>MPDPKLMKLQNGSDIRGIALEGVSGEDINLTDDICNKIGQAFVLWLSQKTGKKAGDLKIGVGRDSRISGPKLEDAVIEGINFKSALSVHCGLATTPAMFMSLIFDRTRFDGAVMITASHLPFNRNGLKFFDADGGLDRGDITEILSLASSCEPGRPGVLKCKSFDLLSLYSEHLKNAIKSAINCKNEKPLSGLKIVIDAGNGAGGFFAEKILKPLGADTTGSQFLEPDGNFPNHIPNPENPEAMDAIRSAVIKNRADLGLIFDTDVDRMSAVLSDGTEVNRDAIIAITAAILAPEYPGSTIVTDSVTSDRLTYFLEDVLKLKHLRYMRGYKNVINKCKELNKKGIVSPLAMETSGHGALKENYYLDDGAFLAVKLVIALANAKQNGKELSFLIEKLPSPVEAKEYRFKILTEDFKTYGNRVLDQFKKNAAEAGYKLPESFEGIRISFNDDKIQGWALLRLSLHDPVMPLNIEGARKGDLNRIKEVVKDLTAGFDKLDLSGLEN</sequence>
<dbReference type="PANTHER" id="PTHR42946">
    <property type="entry name" value="PHOSPHOHEXOSE MUTASE"/>
    <property type="match status" value="1"/>
</dbReference>
<dbReference type="InterPro" id="IPR016055">
    <property type="entry name" value="A-D-PHexomutase_a/b/a-I/II/III"/>
</dbReference>
<dbReference type="InterPro" id="IPR050060">
    <property type="entry name" value="Phosphoglucosamine_mutase"/>
</dbReference>
<dbReference type="SUPFAM" id="SSF53738">
    <property type="entry name" value="Phosphoglucomutase, first 3 domains"/>
    <property type="match status" value="3"/>
</dbReference>
<dbReference type="FunFam" id="3.40.120.10:FF:000010">
    <property type="entry name" value="phosphomannomutase/phosphoglucomutase isoform X1"/>
    <property type="match status" value="1"/>
</dbReference>
<evidence type="ECO:0000259" key="4">
    <source>
        <dbReference type="Pfam" id="PF02878"/>
    </source>
</evidence>
<dbReference type="AlphaFoldDB" id="A0A975F5E3"/>
<dbReference type="GO" id="GO:0004615">
    <property type="term" value="F:phosphomannomutase activity"/>
    <property type="evidence" value="ECO:0007669"/>
    <property type="project" value="TreeGrafter"/>
</dbReference>
<name>A0A975F5E3_9SPIR</name>
<dbReference type="Pfam" id="PF02878">
    <property type="entry name" value="PGM_PMM_I"/>
    <property type="match status" value="1"/>
</dbReference>
<dbReference type="Pfam" id="PF02879">
    <property type="entry name" value="PGM_PMM_II"/>
    <property type="match status" value="1"/>
</dbReference>
<dbReference type="InterPro" id="IPR005845">
    <property type="entry name" value="A-D-PHexomutase_a/b/a-II"/>
</dbReference>
<evidence type="ECO:0000259" key="5">
    <source>
        <dbReference type="Pfam" id="PF02879"/>
    </source>
</evidence>
<feature type="domain" description="Alpha-D-phosphohexomutase alpha/beta/alpha" evidence="4">
    <location>
        <begin position="9"/>
        <end position="140"/>
    </location>
</feature>